<dbReference type="Gene3D" id="1.20.1270.60">
    <property type="entry name" value="Arfaptin homology (AH) domain/BAR domain"/>
    <property type="match status" value="1"/>
</dbReference>
<dbReference type="PROSITE" id="PS51072">
    <property type="entry name" value="MHD"/>
    <property type="match status" value="1"/>
</dbReference>
<dbReference type="InterPro" id="IPR049609">
    <property type="entry name" value="Syp1-like_MHD"/>
</dbReference>
<evidence type="ECO:0000313" key="4">
    <source>
        <dbReference type="EMBL" id="KAK5705426.1"/>
    </source>
</evidence>
<keyword evidence="1" id="KW-0254">Endocytosis</keyword>
<dbReference type="Pfam" id="PF10291">
    <property type="entry name" value="muHD"/>
    <property type="match status" value="1"/>
</dbReference>
<feature type="compositionally biased region" description="Polar residues" evidence="2">
    <location>
        <begin position="172"/>
        <end position="197"/>
    </location>
</feature>
<feature type="compositionally biased region" description="Polar residues" evidence="2">
    <location>
        <begin position="551"/>
        <end position="562"/>
    </location>
</feature>
<accession>A0AAN8A4K3</accession>
<gene>
    <name evidence="4" type="primary">SYP1</name>
    <name evidence="4" type="ORF">LTR97_002544</name>
</gene>
<dbReference type="GO" id="GO:0030139">
    <property type="term" value="C:endocytic vesicle"/>
    <property type="evidence" value="ECO:0007669"/>
    <property type="project" value="TreeGrafter"/>
</dbReference>
<feature type="compositionally biased region" description="Low complexity" evidence="2">
    <location>
        <begin position="373"/>
        <end position="383"/>
    </location>
</feature>
<feature type="region of interest" description="Disordered" evidence="2">
    <location>
        <begin position="410"/>
        <end position="638"/>
    </location>
</feature>
<feature type="compositionally biased region" description="Polar residues" evidence="2">
    <location>
        <begin position="615"/>
        <end position="630"/>
    </location>
</feature>
<dbReference type="PANTHER" id="PTHR23065">
    <property type="entry name" value="PROLINE-SERINE-THREONINE PHOSPHATASE INTERACTING PROTEIN 1"/>
    <property type="match status" value="1"/>
</dbReference>
<evidence type="ECO:0000256" key="2">
    <source>
        <dbReference type="SAM" id="MobiDB-lite"/>
    </source>
</evidence>
<dbReference type="CDD" id="cd09264">
    <property type="entry name" value="AP_Syp1_MHD"/>
    <property type="match status" value="1"/>
</dbReference>
<dbReference type="InterPro" id="IPR027267">
    <property type="entry name" value="AH/BAR_dom_sf"/>
</dbReference>
<dbReference type="SUPFAM" id="SSF103657">
    <property type="entry name" value="BAR/IMD domain-like"/>
    <property type="match status" value="1"/>
</dbReference>
<dbReference type="InterPro" id="IPR028565">
    <property type="entry name" value="MHD"/>
</dbReference>
<feature type="compositionally biased region" description="Pro residues" evidence="2">
    <location>
        <begin position="340"/>
        <end position="349"/>
    </location>
</feature>
<protein>
    <submittedName>
        <fullName evidence="4">Suppressor of Profilin deletion</fullName>
    </submittedName>
</protein>
<evidence type="ECO:0000259" key="3">
    <source>
        <dbReference type="PROSITE" id="PS51072"/>
    </source>
</evidence>
<feature type="compositionally biased region" description="Gly residues" evidence="2">
    <location>
        <begin position="499"/>
        <end position="508"/>
    </location>
</feature>
<dbReference type="Proteomes" id="UP001310594">
    <property type="component" value="Unassembled WGS sequence"/>
</dbReference>
<dbReference type="PANTHER" id="PTHR23065:SF54">
    <property type="entry name" value="SUPPRESSOR OF YEAST PROFILIN DELETION"/>
    <property type="match status" value="1"/>
</dbReference>
<organism evidence="4 5">
    <name type="scientific">Elasticomyces elasticus</name>
    <dbReference type="NCBI Taxonomy" id="574655"/>
    <lineage>
        <taxon>Eukaryota</taxon>
        <taxon>Fungi</taxon>
        <taxon>Dikarya</taxon>
        <taxon>Ascomycota</taxon>
        <taxon>Pezizomycotina</taxon>
        <taxon>Dothideomycetes</taxon>
        <taxon>Dothideomycetidae</taxon>
        <taxon>Mycosphaerellales</taxon>
        <taxon>Teratosphaeriaceae</taxon>
        <taxon>Elasticomyces</taxon>
    </lineage>
</organism>
<dbReference type="GO" id="GO:0032153">
    <property type="term" value="C:cell division site"/>
    <property type="evidence" value="ECO:0007669"/>
    <property type="project" value="TreeGrafter"/>
</dbReference>
<dbReference type="EMBL" id="JAVRQU010000003">
    <property type="protein sequence ID" value="KAK5705426.1"/>
    <property type="molecule type" value="Genomic_DNA"/>
</dbReference>
<reference evidence="4" key="1">
    <citation type="submission" date="2023-08" db="EMBL/GenBank/DDBJ databases">
        <title>Black Yeasts Isolated from many extreme environments.</title>
        <authorList>
            <person name="Coleine C."/>
            <person name="Stajich J.E."/>
            <person name="Selbmann L."/>
        </authorList>
    </citation>
    <scope>NUCLEOTIDE SEQUENCE</scope>
    <source>
        <strain evidence="4">CCFEE 5810</strain>
    </source>
</reference>
<proteinExistence type="predicted"/>
<feature type="domain" description="MHD" evidence="3">
    <location>
        <begin position="637"/>
        <end position="889"/>
    </location>
</feature>
<dbReference type="GO" id="GO:0005886">
    <property type="term" value="C:plasma membrane"/>
    <property type="evidence" value="ECO:0007669"/>
    <property type="project" value="TreeGrafter"/>
</dbReference>
<feature type="compositionally biased region" description="Polar residues" evidence="2">
    <location>
        <begin position="514"/>
        <end position="526"/>
    </location>
</feature>
<feature type="region of interest" description="Disordered" evidence="2">
    <location>
        <begin position="150"/>
        <end position="383"/>
    </location>
</feature>
<dbReference type="AlphaFoldDB" id="A0AAN8A4K3"/>
<comment type="caution">
    <text evidence="4">The sequence shown here is derived from an EMBL/GenBank/DDBJ whole genome shotgun (WGS) entry which is preliminary data.</text>
</comment>
<evidence type="ECO:0000313" key="5">
    <source>
        <dbReference type="Proteomes" id="UP001310594"/>
    </source>
</evidence>
<dbReference type="GO" id="GO:0032185">
    <property type="term" value="P:septin cytoskeleton organization"/>
    <property type="evidence" value="ECO:0007669"/>
    <property type="project" value="TreeGrafter"/>
</dbReference>
<dbReference type="GO" id="GO:0006897">
    <property type="term" value="P:endocytosis"/>
    <property type="evidence" value="ECO:0007669"/>
    <property type="project" value="UniProtKB-KW"/>
</dbReference>
<sequence length="906" mass="95203">MADSHSALAAKIEVDVEQPLREFTSTNREMQNMSTIQGNLAAMAKDVEKAKQKVEKLQSRGETGKVAGANSELDTAEAQWESQAPYVFENLQAVDEARLNRLRDVLTQYQTHEVDLVQKSQTTAEHCLNVLLSLQTEDEIKTFAIKAVQGRPQVERQQRTSVPSAPIPLRTATASSSGLAPTISLQDDSSMRSGSMQEDTKKKSRFGALKRLGTVAGGRKNRESKQPSQLAPMLESPERKSRSPFNSLGNRFGKSKGMTELEPPLETPTRERPRSPLRQGSEMFEPNNYAEQVSPAPAQRYEAPPRVNGTGASSPLGSAPFLPTPAANGSHQGDLAGLEPPKPVQPEPQAPLETQRDAEGYSMPPRELDPISQAQADAAAAGEGAAPAFNVNIRNAPIADDAGDHQAALASMASALQPPPFVASKVGTVRGRRNRPTSMMPGPQEQPSSLHSSAFVPPPRSSSATNARTERSGFAEEPQEVAEAPRNGTVDSQPRSNAFGGGPAGVGGFSPFASTTSQPPITEQPPSASPPMQTPHTASGTGGPADGSFAPSMSQPTEQARSASPAALSPTGTFGTGTPGGNSFSPFASTMSQAPSFRPDSRSAVGDHTGGDTGSIRSARSLTSTGSQGTKHPDLTEAGLSSSVIETVSARFETGKITSSSLIGEIALAYNPTNTSSPSGTENIRLEHFASLEKVAPNPAFITQTPDKTGEYTLNLANLSKTQVAFKYQVRADDAGSQAPMLIAPAFKIEPTQASIIVSYSLNSAFNLHGRDSITLSNVMLALTLEGARATGCQSRPVGTFSRERNLIFWPLGDVTLKAGAAPEKLLARFATESEATGGSVEVRWEITGENAIGLGSGLSISVQGQAGGSTEDDPFADDDAVGGLTAVWKGVVGVKKLASGAYTAK</sequence>
<dbReference type="InterPro" id="IPR018808">
    <property type="entry name" value="Muniscin_C"/>
</dbReference>
<evidence type="ECO:0000256" key="1">
    <source>
        <dbReference type="ARBA" id="ARBA00022583"/>
    </source>
</evidence>
<name>A0AAN8A4K3_9PEZI</name>